<sequence>MLLFVEVTTKGTALNPNAKVWQEVSAPPPQSAEEATGAPDWPHEDHTPNEHLEGCKGYGVAHGDSAPSVDSNQTDLEYSSYHLGAEEMSEESLRESLRKQLEFCFSRENLSKDLYLISQMDSDQFIPICTIANMEGVKVLTSDLDLIVELLKASPMVQVDEKGEKVRPNHKRCIIILREVPESTPVEEVEALFKSEKCPRVISVEFAHNNNWYITFQSDTDAQQAYRYLREEVKMFQEKPIMARIKAINTFFAKSGYVSVDSAAYAGSAQSPYSSPLYLQQVFQPEQYPVYSLIPPSWNPSSTPYFETPLAPFPNGTFNGFSTIGSYKSGSSSSAGVSRHFPRINRSHMKPQSRADGLQTDRAGLSGTQSPHISSTGLNSDFITSPESPSSVSENIHNDPGSRTRRGSYRGLRHRREDERTRSLPAAEVITPLPKFDLETSNFPPLPGGVAGPLPRGVATWTESVLENCMADVVKGLNRDKVYCRKQEVNSQTSREEALSPVSTTPISTPVPQDTPSSSVLPPVKNPDVSQMLPDLSPAPIVTAAQLDSTPKSTHSTPSDVQEPRKLSYAEVCQKPRKDPPPEPASCPSPTPSLDPAQTPPTPSQPLRELGVNKAESEPSRRSEKTFERRSPREPHRRWSSSKGAGFKQLRPSPQGPRSSPHMGYNNRRSGKEQNIPPRSPK</sequence>
<dbReference type="SMART" id="SM00715">
    <property type="entry name" value="LA"/>
    <property type="match status" value="1"/>
</dbReference>
<dbReference type="InterPro" id="IPR036388">
    <property type="entry name" value="WH-like_DNA-bd_sf"/>
</dbReference>
<dbReference type="SUPFAM" id="SSF46785">
    <property type="entry name" value="Winged helix' DNA-binding domain"/>
    <property type="match status" value="1"/>
</dbReference>
<keyword evidence="1" id="KW-0597">Phosphoprotein</keyword>
<dbReference type="PROSITE" id="PS50961">
    <property type="entry name" value="HTH_LA"/>
    <property type="match status" value="1"/>
</dbReference>
<evidence type="ECO:0000256" key="1">
    <source>
        <dbReference type="ARBA" id="ARBA00022553"/>
    </source>
</evidence>
<feature type="region of interest" description="Disordered" evidence="4">
    <location>
        <begin position="18"/>
        <end position="73"/>
    </location>
</feature>
<feature type="compositionally biased region" description="Low complexity" evidence="4">
    <location>
        <begin position="500"/>
        <end position="512"/>
    </location>
</feature>
<feature type="compositionally biased region" description="Basic and acidic residues" evidence="4">
    <location>
        <begin position="615"/>
        <end position="634"/>
    </location>
</feature>
<dbReference type="InterPro" id="IPR006630">
    <property type="entry name" value="La_HTH"/>
</dbReference>
<dbReference type="InterPro" id="IPR045180">
    <property type="entry name" value="La_dom_prot"/>
</dbReference>
<dbReference type="EMBL" id="MU551635">
    <property type="protein sequence ID" value="KAI5621017.1"/>
    <property type="molecule type" value="Genomic_DNA"/>
</dbReference>
<feature type="compositionally biased region" description="Basic and acidic residues" evidence="4">
    <location>
        <begin position="487"/>
        <end position="498"/>
    </location>
</feature>
<dbReference type="Gene3D" id="1.10.10.10">
    <property type="entry name" value="Winged helix-like DNA-binding domain superfamily/Winged helix DNA-binding domain"/>
    <property type="match status" value="1"/>
</dbReference>
<reference evidence="6" key="1">
    <citation type="submission" date="2018-07" db="EMBL/GenBank/DDBJ databases">
        <title>Comparative genomics of catfishes provides insights into carnivory and benthic adaptation.</title>
        <authorList>
            <person name="Zhang Y."/>
            <person name="Wang D."/>
            <person name="Peng Z."/>
            <person name="Zheng S."/>
            <person name="Shao F."/>
            <person name="Tao W."/>
        </authorList>
    </citation>
    <scope>NUCLEOTIDE SEQUENCE</scope>
    <source>
        <strain evidence="6">Chongqing</strain>
    </source>
</reference>
<evidence type="ECO:0000313" key="6">
    <source>
        <dbReference type="EMBL" id="KAI5621017.1"/>
    </source>
</evidence>
<dbReference type="AlphaFoldDB" id="A0AAD5ARE3"/>
<dbReference type="PANTHER" id="PTHR22792">
    <property type="entry name" value="LUPUS LA PROTEIN-RELATED"/>
    <property type="match status" value="1"/>
</dbReference>
<feature type="compositionally biased region" description="Basic and acidic residues" evidence="4">
    <location>
        <begin position="562"/>
        <end position="581"/>
    </location>
</feature>
<protein>
    <submittedName>
        <fullName evidence="6">La-related protein 4 isoform X4</fullName>
    </submittedName>
</protein>
<evidence type="ECO:0000256" key="3">
    <source>
        <dbReference type="PROSITE-ProRule" id="PRU00332"/>
    </source>
</evidence>
<organism evidence="6 7">
    <name type="scientific">Silurus asotus</name>
    <name type="common">Amur catfish</name>
    <name type="synonym">Parasilurus asotus</name>
    <dbReference type="NCBI Taxonomy" id="30991"/>
    <lineage>
        <taxon>Eukaryota</taxon>
        <taxon>Metazoa</taxon>
        <taxon>Chordata</taxon>
        <taxon>Craniata</taxon>
        <taxon>Vertebrata</taxon>
        <taxon>Euteleostomi</taxon>
        <taxon>Actinopterygii</taxon>
        <taxon>Neopterygii</taxon>
        <taxon>Teleostei</taxon>
        <taxon>Ostariophysi</taxon>
        <taxon>Siluriformes</taxon>
        <taxon>Siluridae</taxon>
        <taxon>Silurus</taxon>
    </lineage>
</organism>
<evidence type="ECO:0000256" key="2">
    <source>
        <dbReference type="ARBA" id="ARBA00022884"/>
    </source>
</evidence>
<dbReference type="PANTHER" id="PTHR22792:SF48">
    <property type="entry name" value="LA-RELATED PROTEIN 4"/>
    <property type="match status" value="1"/>
</dbReference>
<evidence type="ECO:0000256" key="4">
    <source>
        <dbReference type="SAM" id="MobiDB-lite"/>
    </source>
</evidence>
<dbReference type="GO" id="GO:0003730">
    <property type="term" value="F:mRNA 3'-UTR binding"/>
    <property type="evidence" value="ECO:0007669"/>
    <property type="project" value="TreeGrafter"/>
</dbReference>
<gene>
    <name evidence="6" type="ORF">C0J50_19420</name>
</gene>
<keyword evidence="2 3" id="KW-0694">RNA-binding</keyword>
<feature type="region of interest" description="Disordered" evidence="4">
    <location>
        <begin position="343"/>
        <end position="422"/>
    </location>
</feature>
<dbReference type="Pfam" id="PF26088">
    <property type="entry name" value="RRM_LARP4"/>
    <property type="match status" value="1"/>
</dbReference>
<feature type="compositionally biased region" description="Polar residues" evidence="4">
    <location>
        <begin position="546"/>
        <end position="560"/>
    </location>
</feature>
<dbReference type="GO" id="GO:0005829">
    <property type="term" value="C:cytosol"/>
    <property type="evidence" value="ECO:0007669"/>
    <property type="project" value="TreeGrafter"/>
</dbReference>
<evidence type="ECO:0000259" key="5">
    <source>
        <dbReference type="PROSITE" id="PS50961"/>
    </source>
</evidence>
<accession>A0AAD5ARE3</accession>
<name>A0AAD5ARE3_SILAS</name>
<feature type="compositionally biased region" description="Basic residues" evidence="4">
    <location>
        <begin position="403"/>
        <end position="414"/>
    </location>
</feature>
<evidence type="ECO:0000313" key="7">
    <source>
        <dbReference type="Proteomes" id="UP001205998"/>
    </source>
</evidence>
<feature type="compositionally biased region" description="Basic and acidic residues" evidence="4">
    <location>
        <begin position="41"/>
        <end position="54"/>
    </location>
</feature>
<proteinExistence type="predicted"/>
<comment type="caution">
    <text evidence="6">The sequence shown here is derived from an EMBL/GenBank/DDBJ whole genome shotgun (WGS) entry which is preliminary data.</text>
</comment>
<feature type="compositionally biased region" description="Pro residues" evidence="4">
    <location>
        <begin position="582"/>
        <end position="604"/>
    </location>
</feature>
<dbReference type="GO" id="GO:0045727">
    <property type="term" value="P:positive regulation of translation"/>
    <property type="evidence" value="ECO:0007669"/>
    <property type="project" value="TreeGrafter"/>
</dbReference>
<feature type="domain" description="HTH La-type RNA-binding" evidence="5">
    <location>
        <begin position="87"/>
        <end position="176"/>
    </location>
</feature>
<feature type="region of interest" description="Disordered" evidence="4">
    <location>
        <begin position="487"/>
        <end position="682"/>
    </location>
</feature>
<dbReference type="Proteomes" id="UP001205998">
    <property type="component" value="Unassembled WGS sequence"/>
</dbReference>
<dbReference type="GO" id="GO:0010494">
    <property type="term" value="C:cytoplasmic stress granule"/>
    <property type="evidence" value="ECO:0007669"/>
    <property type="project" value="TreeGrafter"/>
</dbReference>
<keyword evidence="7" id="KW-1185">Reference proteome</keyword>
<dbReference type="InterPro" id="IPR036390">
    <property type="entry name" value="WH_DNA-bd_sf"/>
</dbReference>
<dbReference type="InterPro" id="IPR058699">
    <property type="entry name" value="RRM_LARP4/4B"/>
</dbReference>
<feature type="compositionally biased region" description="Polar residues" evidence="4">
    <location>
        <begin position="366"/>
        <end position="395"/>
    </location>
</feature>
<dbReference type="Pfam" id="PF05383">
    <property type="entry name" value="La"/>
    <property type="match status" value="1"/>
</dbReference>